<protein>
    <submittedName>
        <fullName evidence="2">Uncharacterized protein</fullName>
    </submittedName>
</protein>
<feature type="compositionally biased region" description="Low complexity" evidence="1">
    <location>
        <begin position="80"/>
        <end position="94"/>
    </location>
</feature>
<keyword evidence="3" id="KW-1185">Reference proteome</keyword>
<dbReference type="Proteomes" id="UP001283361">
    <property type="component" value="Unassembled WGS sequence"/>
</dbReference>
<dbReference type="EMBL" id="JAWDGP010001129">
    <property type="protein sequence ID" value="KAK3794342.1"/>
    <property type="molecule type" value="Genomic_DNA"/>
</dbReference>
<evidence type="ECO:0000256" key="1">
    <source>
        <dbReference type="SAM" id="MobiDB-lite"/>
    </source>
</evidence>
<gene>
    <name evidence="2" type="ORF">RRG08_061012</name>
</gene>
<name>A0AAE1E526_9GAST</name>
<reference evidence="2" key="1">
    <citation type="journal article" date="2023" name="G3 (Bethesda)">
        <title>A reference genome for the long-term kleptoplast-retaining sea slug Elysia crispata morphotype clarki.</title>
        <authorList>
            <person name="Eastman K.E."/>
            <person name="Pendleton A.L."/>
            <person name="Shaikh M.A."/>
            <person name="Suttiyut T."/>
            <person name="Ogas R."/>
            <person name="Tomko P."/>
            <person name="Gavelis G."/>
            <person name="Widhalm J.R."/>
            <person name="Wisecaver J.H."/>
        </authorList>
    </citation>
    <scope>NUCLEOTIDE SEQUENCE</scope>
    <source>
        <strain evidence="2">ECLA1</strain>
    </source>
</reference>
<evidence type="ECO:0000313" key="2">
    <source>
        <dbReference type="EMBL" id="KAK3794342.1"/>
    </source>
</evidence>
<comment type="caution">
    <text evidence="2">The sequence shown here is derived from an EMBL/GenBank/DDBJ whole genome shotgun (WGS) entry which is preliminary data.</text>
</comment>
<accession>A0AAE1E526</accession>
<feature type="region of interest" description="Disordered" evidence="1">
    <location>
        <begin position="80"/>
        <end position="131"/>
    </location>
</feature>
<sequence>MWWSKESALHDEVAPPQSYGEILPLEECCCAARKLHGRFCMKTDLNPHIFTCDLHAGDVSVESGQQQQNQRNYPWVLQHHQNQAQNQEQQQQQQPVARQTELNVEHHLPSSFPPEHPVLSPSSLSSTSTPSSVWKREDQAISLHTQAIGSYVTFLECEQYCLSVPGAEHPEVSRSQTYLMTKCWAPESFSTLLGSDVKGNLSVRPRLSDETRSRRCRYSKKFYKNLLATSAHVHLGSHHGKVTQRDPTVRPHEEFESIEIYIFVQRLKGKRFLRQLSHENFFSSIAENPGRIRRSRFSHMVRAVMFAETLSGARGEELLPLHTPGSPHRNLVLGYRPAGRTPLSARVTLSLWYPPDWLENSSHGQSVGRRKPRSRSKLVPGVYVILEGKSREETSGVDLDLGLVVSSSGLSNTGGSDLDAGLSPRLGTELGLGGATWVRPAWFFFCFRKKKLVSLPQLKGFNRVEEWTFCFKL</sequence>
<dbReference type="AlphaFoldDB" id="A0AAE1E526"/>
<organism evidence="2 3">
    <name type="scientific">Elysia crispata</name>
    <name type="common">lettuce slug</name>
    <dbReference type="NCBI Taxonomy" id="231223"/>
    <lineage>
        <taxon>Eukaryota</taxon>
        <taxon>Metazoa</taxon>
        <taxon>Spiralia</taxon>
        <taxon>Lophotrochozoa</taxon>
        <taxon>Mollusca</taxon>
        <taxon>Gastropoda</taxon>
        <taxon>Heterobranchia</taxon>
        <taxon>Euthyneura</taxon>
        <taxon>Panpulmonata</taxon>
        <taxon>Sacoglossa</taxon>
        <taxon>Placobranchoidea</taxon>
        <taxon>Plakobranchidae</taxon>
        <taxon>Elysia</taxon>
    </lineage>
</organism>
<feature type="compositionally biased region" description="Low complexity" evidence="1">
    <location>
        <begin position="119"/>
        <end position="131"/>
    </location>
</feature>
<proteinExistence type="predicted"/>
<evidence type="ECO:0000313" key="3">
    <source>
        <dbReference type="Proteomes" id="UP001283361"/>
    </source>
</evidence>